<evidence type="ECO:0000256" key="2">
    <source>
        <dbReference type="ARBA" id="ARBA00004496"/>
    </source>
</evidence>
<name>A0A087T7I9_STEMI</name>
<dbReference type="OrthoDB" id="546434at2759"/>
<keyword evidence="6" id="KW-0472">Membrane</keyword>
<keyword evidence="8" id="KW-1185">Reference proteome</keyword>
<dbReference type="EMBL" id="KK113797">
    <property type="protein sequence ID" value="KFM61078.1"/>
    <property type="molecule type" value="Genomic_DNA"/>
</dbReference>
<evidence type="ECO:0000256" key="5">
    <source>
        <dbReference type="ARBA" id="ARBA00022553"/>
    </source>
</evidence>
<evidence type="ECO:0000256" key="3">
    <source>
        <dbReference type="ARBA" id="ARBA00022475"/>
    </source>
</evidence>
<feature type="non-terminal residue" evidence="7">
    <location>
        <position position="61"/>
    </location>
</feature>
<keyword evidence="4" id="KW-0963">Cytoplasm</keyword>
<reference evidence="7 8" key="1">
    <citation type="submission" date="2013-11" db="EMBL/GenBank/DDBJ databases">
        <title>Genome sequencing of Stegodyphus mimosarum.</title>
        <authorList>
            <person name="Bechsgaard J."/>
        </authorList>
    </citation>
    <scope>NUCLEOTIDE SEQUENCE [LARGE SCALE GENOMIC DNA]</scope>
</reference>
<keyword evidence="5" id="KW-0597">Phosphoprotein</keyword>
<evidence type="ECO:0000256" key="1">
    <source>
        <dbReference type="ARBA" id="ARBA00004236"/>
    </source>
</evidence>
<dbReference type="STRING" id="407821.A0A087T7I9"/>
<protein>
    <submittedName>
        <fullName evidence="7">Rap guanine nucleotide exchange factor 6</fullName>
    </submittedName>
</protein>
<evidence type="ECO:0000256" key="6">
    <source>
        <dbReference type="ARBA" id="ARBA00023136"/>
    </source>
</evidence>
<organism evidence="7 8">
    <name type="scientific">Stegodyphus mimosarum</name>
    <name type="common">African social velvet spider</name>
    <dbReference type="NCBI Taxonomy" id="407821"/>
    <lineage>
        <taxon>Eukaryota</taxon>
        <taxon>Metazoa</taxon>
        <taxon>Ecdysozoa</taxon>
        <taxon>Arthropoda</taxon>
        <taxon>Chelicerata</taxon>
        <taxon>Arachnida</taxon>
        <taxon>Araneae</taxon>
        <taxon>Araneomorphae</taxon>
        <taxon>Entelegynae</taxon>
        <taxon>Eresoidea</taxon>
        <taxon>Eresidae</taxon>
        <taxon>Stegodyphus</taxon>
    </lineage>
</organism>
<keyword evidence="3" id="KW-1003">Cell membrane</keyword>
<comment type="subcellular location">
    <subcellularLocation>
        <location evidence="1">Cell membrane</location>
    </subcellularLocation>
    <subcellularLocation>
        <location evidence="2">Cytoplasm</location>
    </subcellularLocation>
</comment>
<sequence length="61" mass="7221">MSLYGEERFYESLKKEPEDRDSDDHQIIYSYLHGLEALSSLREASLRTLCKTVRYEAYEAN</sequence>
<dbReference type="GO" id="GO:0005886">
    <property type="term" value="C:plasma membrane"/>
    <property type="evidence" value="ECO:0007669"/>
    <property type="project" value="UniProtKB-SubCell"/>
</dbReference>
<dbReference type="AlphaFoldDB" id="A0A087T7I9"/>
<gene>
    <name evidence="7" type="ORF">X975_20151</name>
</gene>
<dbReference type="PANTHER" id="PTHR45161:SF3">
    <property type="entry name" value="METHYL-ACCEPTING CHEMOTAXIS PROTEIN"/>
    <property type="match status" value="1"/>
</dbReference>
<evidence type="ECO:0000256" key="4">
    <source>
        <dbReference type="ARBA" id="ARBA00022490"/>
    </source>
</evidence>
<dbReference type="PANTHER" id="PTHR45161">
    <property type="entry name" value="CYTOSKELETON-ASSOCIATED PROTEIN 4"/>
    <property type="match status" value="1"/>
</dbReference>
<evidence type="ECO:0000313" key="8">
    <source>
        <dbReference type="Proteomes" id="UP000054359"/>
    </source>
</evidence>
<dbReference type="Proteomes" id="UP000054359">
    <property type="component" value="Unassembled WGS sequence"/>
</dbReference>
<evidence type="ECO:0000313" key="7">
    <source>
        <dbReference type="EMBL" id="KFM61078.1"/>
    </source>
</evidence>
<accession>A0A087T7I9</accession>
<dbReference type="Gene3D" id="1.10.8.1240">
    <property type="match status" value="1"/>
</dbReference>
<dbReference type="OMA" id="HFIRALW"/>
<proteinExistence type="predicted"/>
<dbReference type="GO" id="GO:0005737">
    <property type="term" value="C:cytoplasm"/>
    <property type="evidence" value="ECO:0007669"/>
    <property type="project" value="UniProtKB-SubCell"/>
</dbReference>